<keyword evidence="1" id="KW-0547">Nucleotide-binding</keyword>
<name>A0ABV9JM48_9GAMM</name>
<dbReference type="RefSeq" id="WP_377333845.1">
    <property type="nucleotide sequence ID" value="NZ_JBHSGB010000010.1"/>
</dbReference>
<evidence type="ECO:0000256" key="1">
    <source>
        <dbReference type="ARBA" id="ARBA00022741"/>
    </source>
</evidence>
<keyword evidence="2" id="KW-0067">ATP-binding</keyword>
<keyword evidence="3" id="KW-0131">Cell cycle</keyword>
<proteinExistence type="predicted"/>
<dbReference type="PANTHER" id="PTHR12169:SF6">
    <property type="entry name" value="AFG1-LIKE ATPASE"/>
    <property type="match status" value="1"/>
</dbReference>
<dbReference type="Pfam" id="PF03969">
    <property type="entry name" value="AFG1_ATPase"/>
    <property type="match status" value="2"/>
</dbReference>
<keyword evidence="4" id="KW-1185">Reference proteome</keyword>
<dbReference type="SUPFAM" id="SSF52540">
    <property type="entry name" value="P-loop containing nucleoside triphosphate hydrolases"/>
    <property type="match status" value="1"/>
</dbReference>
<evidence type="ECO:0000256" key="2">
    <source>
        <dbReference type="ARBA" id="ARBA00022840"/>
    </source>
</evidence>
<sequence length="369" mass="42347">MIQLSERYQQQVQQGLLRADAGQQQALAQLELRLQTLIQQRPMQGLYLYGPVGRGKTLLMDWFYQAIPGERKNRLHFHHFMAAVHKALFKLQGQKNPLQQLAQDWATQYQVLCFDEFFVTDIADAMLLGNLWQALFDAGVMLVATSNCAPQQLYQNGHRRERFEPFIDLLQQHCQILQLDAGQDYRRLGAALPQYYWLNTDTQTTLQLAAPYTGQLSAPTEFLLNQRRLPCLGQNEQAIAFDFFSLCGEGRSQLDYMQLASHYRLLLICNVPAFRASVQATVTQGTEDGYQRDAVAGQSALLDNEARRFIALVDECYDRDCLLLLSAEVPVEQLYQASQLQFAFERTISRLIEMQRWTAPAPSELSRRR</sequence>
<dbReference type="GO" id="GO:0051301">
    <property type="term" value="P:cell division"/>
    <property type="evidence" value="ECO:0007669"/>
    <property type="project" value="UniProtKB-KW"/>
</dbReference>
<dbReference type="InterPro" id="IPR005654">
    <property type="entry name" value="ATPase_AFG1-like"/>
</dbReference>
<reference evidence="4" key="1">
    <citation type="journal article" date="2019" name="Int. J. Syst. Evol. Microbiol.">
        <title>The Global Catalogue of Microorganisms (GCM) 10K type strain sequencing project: providing services to taxonomists for standard genome sequencing and annotation.</title>
        <authorList>
            <consortium name="The Broad Institute Genomics Platform"/>
            <consortium name="The Broad Institute Genome Sequencing Center for Infectious Disease"/>
            <person name="Wu L."/>
            <person name="Ma J."/>
        </authorList>
    </citation>
    <scope>NUCLEOTIDE SEQUENCE [LARGE SCALE GENOMIC DNA]</scope>
    <source>
        <strain evidence="4">DT28</strain>
    </source>
</reference>
<dbReference type="EMBL" id="JBHSGB010000010">
    <property type="protein sequence ID" value="MFC4655344.1"/>
    <property type="molecule type" value="Genomic_DNA"/>
</dbReference>
<dbReference type="Proteomes" id="UP001595962">
    <property type="component" value="Unassembled WGS sequence"/>
</dbReference>
<organism evidence="3 4">
    <name type="scientific">Rheinheimera marina</name>
    <dbReference type="NCBI Taxonomy" id="1774958"/>
    <lineage>
        <taxon>Bacteria</taxon>
        <taxon>Pseudomonadati</taxon>
        <taxon>Pseudomonadota</taxon>
        <taxon>Gammaproteobacteria</taxon>
        <taxon>Chromatiales</taxon>
        <taxon>Chromatiaceae</taxon>
        <taxon>Rheinheimera</taxon>
    </lineage>
</organism>
<evidence type="ECO:0000313" key="3">
    <source>
        <dbReference type="EMBL" id="MFC4655344.1"/>
    </source>
</evidence>
<comment type="caution">
    <text evidence="3">The sequence shown here is derived from an EMBL/GenBank/DDBJ whole genome shotgun (WGS) entry which is preliminary data.</text>
</comment>
<protein>
    <submittedName>
        <fullName evidence="3">Cell division protein ZapE</fullName>
    </submittedName>
</protein>
<dbReference type="Gene3D" id="3.40.50.300">
    <property type="entry name" value="P-loop containing nucleotide triphosphate hydrolases"/>
    <property type="match status" value="1"/>
</dbReference>
<evidence type="ECO:0000313" key="4">
    <source>
        <dbReference type="Proteomes" id="UP001595962"/>
    </source>
</evidence>
<dbReference type="NCBIfam" id="NF040713">
    <property type="entry name" value="ZapE"/>
    <property type="match status" value="1"/>
</dbReference>
<dbReference type="InterPro" id="IPR027417">
    <property type="entry name" value="P-loop_NTPase"/>
</dbReference>
<dbReference type="PANTHER" id="PTHR12169">
    <property type="entry name" value="ATPASE N2B"/>
    <property type="match status" value="1"/>
</dbReference>
<keyword evidence="3" id="KW-0132">Cell division</keyword>
<gene>
    <name evidence="3" type="primary">zapE</name>
    <name evidence="3" type="ORF">ACFO3I_10010</name>
</gene>
<accession>A0ABV9JM48</accession>